<accession>A0ABW7GG26</accession>
<feature type="signal peptide" evidence="2">
    <location>
        <begin position="1"/>
        <end position="20"/>
    </location>
</feature>
<organism evidence="3 4">
    <name type="scientific">Pelomonas lactea</name>
    <dbReference type="NCBI Taxonomy" id="3299030"/>
    <lineage>
        <taxon>Bacteria</taxon>
        <taxon>Pseudomonadati</taxon>
        <taxon>Pseudomonadota</taxon>
        <taxon>Betaproteobacteria</taxon>
        <taxon>Burkholderiales</taxon>
        <taxon>Sphaerotilaceae</taxon>
        <taxon>Roseateles</taxon>
    </lineage>
</organism>
<protein>
    <recommendedName>
        <fullName evidence="5">Autotransporter outer membrane beta-barrel domain-containing protein</fullName>
    </recommendedName>
</protein>
<feature type="region of interest" description="Disordered" evidence="1">
    <location>
        <begin position="458"/>
        <end position="497"/>
    </location>
</feature>
<gene>
    <name evidence="3" type="ORF">ACG04Q_04290</name>
</gene>
<reference evidence="3 4" key="1">
    <citation type="submission" date="2024-08" db="EMBL/GenBank/DDBJ databases">
        <authorList>
            <person name="Lu H."/>
        </authorList>
    </citation>
    <scope>NUCLEOTIDE SEQUENCE [LARGE SCALE GENOMIC DNA]</scope>
    <source>
        <strain evidence="3 4">DXS20W</strain>
    </source>
</reference>
<feature type="chain" id="PRO_5046127234" description="Autotransporter outer membrane beta-barrel domain-containing protein" evidence="2">
    <location>
        <begin position="21"/>
        <end position="543"/>
    </location>
</feature>
<dbReference type="Proteomes" id="UP001606302">
    <property type="component" value="Unassembled WGS sequence"/>
</dbReference>
<evidence type="ECO:0000313" key="4">
    <source>
        <dbReference type="Proteomes" id="UP001606302"/>
    </source>
</evidence>
<proteinExistence type="predicted"/>
<dbReference type="EMBL" id="JBIGHX010000001">
    <property type="protein sequence ID" value="MFG6460781.1"/>
    <property type="molecule type" value="Genomic_DNA"/>
</dbReference>
<sequence length="543" mass="58647">MLFHRLAGTAFLFAHLAAPAAPTSLAGDPEALTQLVNAVSLDVMSEASLEACEAVGAPAFEAMRTAWVAWREQHQLAPLRSVVMSLKRRNNRSAPWSDITDPLRERVLSDPAPDKACAALARDWQTAGLNVSAMFPQARATAKAVVMEKLAHAPTQPELYAGTARGQVLLPTQIEALAAQNNGGWSDLSEQAAERKLGWVFVKGRVKRWSRDPDRFSLVLDQGERISEAEAYLRFDAESWVGREIVVRGLVTSLRSYALTLENAALVTDPSGLTPSPLAQQPLGRKDVLLQRVMRPPGSGLADKDLAAVVIHGQSDFSNGTRWEEDVRFLLKDGTAYRRTEMPPDQLDVAASRKLEPQQWARWRSNGKAYDMQAQDVDGRPAGDWKPQQHHAVKPWPQGTRLDGYFSRDTFSGSLALGGVSSTRAIRFTRDGRFERSYSSLGTSGGMAAMNGAVISASSRGDGKGNSSTAGGTVSGAGGTVGATSGTTTRDDGASRRGRYQLGGYVLTLDYDDGHQERLLSFPVYADGGTVYVGSGSLTRSDR</sequence>
<keyword evidence="2" id="KW-0732">Signal</keyword>
<name>A0ABW7GG26_9BURK</name>
<evidence type="ECO:0000256" key="2">
    <source>
        <dbReference type="SAM" id="SignalP"/>
    </source>
</evidence>
<evidence type="ECO:0008006" key="5">
    <source>
        <dbReference type="Google" id="ProtNLM"/>
    </source>
</evidence>
<keyword evidence="4" id="KW-1185">Reference proteome</keyword>
<comment type="caution">
    <text evidence="3">The sequence shown here is derived from an EMBL/GenBank/DDBJ whole genome shotgun (WGS) entry which is preliminary data.</text>
</comment>
<evidence type="ECO:0000256" key="1">
    <source>
        <dbReference type="SAM" id="MobiDB-lite"/>
    </source>
</evidence>
<evidence type="ECO:0000313" key="3">
    <source>
        <dbReference type="EMBL" id="MFG6460781.1"/>
    </source>
</evidence>
<dbReference type="RefSeq" id="WP_394509599.1">
    <property type="nucleotide sequence ID" value="NZ_JBIGHX010000001.1"/>
</dbReference>